<comment type="caution">
    <text evidence="1">The sequence shown here is derived from an EMBL/GenBank/DDBJ whole genome shotgun (WGS) entry which is preliminary data.</text>
</comment>
<dbReference type="EMBL" id="REGN01005642">
    <property type="protein sequence ID" value="RNA12664.1"/>
    <property type="molecule type" value="Genomic_DNA"/>
</dbReference>
<reference evidence="1 2" key="1">
    <citation type="journal article" date="2018" name="Sci. Rep.">
        <title>Genomic signatures of local adaptation to the degree of environmental predictability in rotifers.</title>
        <authorList>
            <person name="Franch-Gras L."/>
            <person name="Hahn C."/>
            <person name="Garcia-Roger E.M."/>
            <person name="Carmona M.J."/>
            <person name="Serra M."/>
            <person name="Gomez A."/>
        </authorList>
    </citation>
    <scope>NUCLEOTIDE SEQUENCE [LARGE SCALE GENOMIC DNA]</scope>
    <source>
        <strain evidence="1">HYR1</strain>
    </source>
</reference>
<gene>
    <name evidence="1" type="ORF">BpHYR1_028082</name>
</gene>
<proteinExistence type="predicted"/>
<dbReference type="AlphaFoldDB" id="A0A3M7QNK2"/>
<sequence>MRENLAPICFYDYSPSDYGNDKEDTSLHYIVYRVFLSDCIDKLDFLFLISFAESVCWCTDVLILYHVYLKIFVSKAAAFTT</sequence>
<keyword evidence="2" id="KW-1185">Reference proteome</keyword>
<evidence type="ECO:0000313" key="2">
    <source>
        <dbReference type="Proteomes" id="UP000276133"/>
    </source>
</evidence>
<evidence type="ECO:0000313" key="1">
    <source>
        <dbReference type="EMBL" id="RNA12664.1"/>
    </source>
</evidence>
<organism evidence="1 2">
    <name type="scientific">Brachionus plicatilis</name>
    <name type="common">Marine rotifer</name>
    <name type="synonym">Brachionus muelleri</name>
    <dbReference type="NCBI Taxonomy" id="10195"/>
    <lineage>
        <taxon>Eukaryota</taxon>
        <taxon>Metazoa</taxon>
        <taxon>Spiralia</taxon>
        <taxon>Gnathifera</taxon>
        <taxon>Rotifera</taxon>
        <taxon>Eurotatoria</taxon>
        <taxon>Monogononta</taxon>
        <taxon>Pseudotrocha</taxon>
        <taxon>Ploima</taxon>
        <taxon>Brachionidae</taxon>
        <taxon>Brachionus</taxon>
    </lineage>
</organism>
<dbReference type="Proteomes" id="UP000276133">
    <property type="component" value="Unassembled WGS sequence"/>
</dbReference>
<name>A0A3M7QNK2_BRAPC</name>
<accession>A0A3M7QNK2</accession>
<protein>
    <submittedName>
        <fullName evidence="1">Uncharacterized protein</fullName>
    </submittedName>
</protein>